<dbReference type="InterPro" id="IPR036390">
    <property type="entry name" value="WH_DNA-bd_sf"/>
</dbReference>
<keyword evidence="2" id="KW-0238">DNA-binding</keyword>
<evidence type="ECO:0000313" key="7">
    <source>
        <dbReference type="Proteomes" id="UP001596157"/>
    </source>
</evidence>
<organism evidence="6 7">
    <name type="scientific">Actinokineospora guangxiensis</name>
    <dbReference type="NCBI Taxonomy" id="1490288"/>
    <lineage>
        <taxon>Bacteria</taxon>
        <taxon>Bacillati</taxon>
        <taxon>Actinomycetota</taxon>
        <taxon>Actinomycetes</taxon>
        <taxon>Pseudonocardiales</taxon>
        <taxon>Pseudonocardiaceae</taxon>
        <taxon>Actinokineospora</taxon>
    </lineage>
</organism>
<dbReference type="InterPro" id="IPR029016">
    <property type="entry name" value="GAF-like_dom_sf"/>
</dbReference>
<proteinExistence type="predicted"/>
<name>A0ABW0EQ24_9PSEU</name>
<keyword evidence="1" id="KW-0805">Transcription regulation</keyword>
<evidence type="ECO:0000259" key="4">
    <source>
        <dbReference type="PROSITE" id="PS51077"/>
    </source>
</evidence>
<dbReference type="Proteomes" id="UP001596157">
    <property type="component" value="Unassembled WGS sequence"/>
</dbReference>
<dbReference type="NCBIfam" id="TIGR02431">
    <property type="entry name" value="pcaR_pcaU"/>
    <property type="match status" value="1"/>
</dbReference>
<dbReference type="InterPro" id="IPR050707">
    <property type="entry name" value="HTH_MetabolicPath_Reg"/>
</dbReference>
<gene>
    <name evidence="6" type="ORF">ACFPM7_14370</name>
</gene>
<dbReference type="InterPro" id="IPR012794">
    <property type="entry name" value="PcaR_PcaU"/>
</dbReference>
<dbReference type="Pfam" id="PF09339">
    <property type="entry name" value="HTH_IclR"/>
    <property type="match status" value="1"/>
</dbReference>
<dbReference type="Gene3D" id="1.10.10.10">
    <property type="entry name" value="Winged helix-like DNA-binding domain superfamily/Winged helix DNA-binding domain"/>
    <property type="match status" value="1"/>
</dbReference>
<evidence type="ECO:0000256" key="1">
    <source>
        <dbReference type="ARBA" id="ARBA00023015"/>
    </source>
</evidence>
<dbReference type="InterPro" id="IPR036388">
    <property type="entry name" value="WH-like_DNA-bd_sf"/>
</dbReference>
<dbReference type="Gene3D" id="3.30.450.40">
    <property type="match status" value="1"/>
</dbReference>
<feature type="domain" description="IclR-ED" evidence="5">
    <location>
        <begin position="67"/>
        <end position="251"/>
    </location>
</feature>
<dbReference type="RefSeq" id="WP_378248026.1">
    <property type="nucleotide sequence ID" value="NZ_JBHSKF010000006.1"/>
</dbReference>
<reference evidence="7" key="1">
    <citation type="journal article" date="2019" name="Int. J. Syst. Evol. Microbiol.">
        <title>The Global Catalogue of Microorganisms (GCM) 10K type strain sequencing project: providing services to taxonomists for standard genome sequencing and annotation.</title>
        <authorList>
            <consortium name="The Broad Institute Genomics Platform"/>
            <consortium name="The Broad Institute Genome Sequencing Center for Infectious Disease"/>
            <person name="Wu L."/>
            <person name="Ma J."/>
        </authorList>
    </citation>
    <scope>NUCLEOTIDE SEQUENCE [LARGE SCALE GENOMIC DNA]</scope>
    <source>
        <strain evidence="7">CCUG 59778</strain>
    </source>
</reference>
<comment type="caution">
    <text evidence="6">The sequence shown here is derived from an EMBL/GenBank/DDBJ whole genome shotgun (WGS) entry which is preliminary data.</text>
</comment>
<dbReference type="Pfam" id="PF01614">
    <property type="entry name" value="IclR_C"/>
    <property type="match status" value="1"/>
</dbReference>
<dbReference type="PANTHER" id="PTHR30136">
    <property type="entry name" value="HELIX-TURN-HELIX TRANSCRIPTIONAL REGULATOR, ICLR FAMILY"/>
    <property type="match status" value="1"/>
</dbReference>
<dbReference type="SMART" id="SM00346">
    <property type="entry name" value="HTH_ICLR"/>
    <property type="match status" value="1"/>
</dbReference>
<dbReference type="SUPFAM" id="SSF55781">
    <property type="entry name" value="GAF domain-like"/>
    <property type="match status" value="1"/>
</dbReference>
<sequence>MSEHHVQSLARGLAVIRAFGPDAAELTLSDVARRTDLTRAAARRFLLTLVDLGYVRSDGRQFALTPRVLELGYAYLSGQTLPEIATPHLEALSAEVGESCSVSVLDGADIVYVARHEASRIMSVRIAVGTRFPAYPTSMGRVLLADLPQPDLDAILAALPDTGPTPKTTTSESDLRTVLATVSAQGWALVDQELEVGLRAIAAPIRDRTGRAVAAANISTQAGRTTLDHARRVLLPRLLDACRAIEADLSR</sequence>
<evidence type="ECO:0000256" key="2">
    <source>
        <dbReference type="ARBA" id="ARBA00023125"/>
    </source>
</evidence>
<evidence type="ECO:0000256" key="3">
    <source>
        <dbReference type="ARBA" id="ARBA00023163"/>
    </source>
</evidence>
<evidence type="ECO:0000313" key="6">
    <source>
        <dbReference type="EMBL" id="MFC5288241.1"/>
    </source>
</evidence>
<dbReference type="EMBL" id="JBHSKF010000006">
    <property type="protein sequence ID" value="MFC5288241.1"/>
    <property type="molecule type" value="Genomic_DNA"/>
</dbReference>
<dbReference type="PANTHER" id="PTHR30136:SF34">
    <property type="entry name" value="TRANSCRIPTIONAL REGULATOR"/>
    <property type="match status" value="1"/>
</dbReference>
<keyword evidence="7" id="KW-1185">Reference proteome</keyword>
<keyword evidence="3" id="KW-0804">Transcription</keyword>
<dbReference type="PROSITE" id="PS51077">
    <property type="entry name" value="HTH_ICLR"/>
    <property type="match status" value="1"/>
</dbReference>
<dbReference type="PROSITE" id="PS51078">
    <property type="entry name" value="ICLR_ED"/>
    <property type="match status" value="1"/>
</dbReference>
<accession>A0ABW0EQ24</accession>
<protein>
    <submittedName>
        <fullName evidence="6">IclR family transcriptional regulator C-terminal domain-containing protein</fullName>
    </submittedName>
</protein>
<feature type="domain" description="HTH iclR-type" evidence="4">
    <location>
        <begin position="6"/>
        <end position="66"/>
    </location>
</feature>
<dbReference type="InterPro" id="IPR014757">
    <property type="entry name" value="Tscrpt_reg_IclR_C"/>
</dbReference>
<dbReference type="SUPFAM" id="SSF46785">
    <property type="entry name" value="Winged helix' DNA-binding domain"/>
    <property type="match status" value="1"/>
</dbReference>
<evidence type="ECO:0000259" key="5">
    <source>
        <dbReference type="PROSITE" id="PS51078"/>
    </source>
</evidence>
<dbReference type="InterPro" id="IPR005471">
    <property type="entry name" value="Tscrpt_reg_IclR_N"/>
</dbReference>